<protein>
    <submittedName>
        <fullName evidence="2">Uncharacterized protein</fullName>
    </submittedName>
</protein>
<feature type="compositionally biased region" description="Polar residues" evidence="1">
    <location>
        <begin position="1"/>
        <end position="11"/>
    </location>
</feature>
<dbReference type="EMBL" id="AP026073">
    <property type="protein sequence ID" value="BDM73591.1"/>
    <property type="molecule type" value="Genomic_DNA"/>
</dbReference>
<accession>A0ABM8A4P1</accession>
<feature type="region of interest" description="Disordered" evidence="1">
    <location>
        <begin position="1"/>
        <end position="32"/>
    </location>
</feature>
<name>A0ABM8A4P1_STRNI</name>
<organism evidence="2 3">
    <name type="scientific">Streptomyces nigrescens</name>
    <dbReference type="NCBI Taxonomy" id="1920"/>
    <lineage>
        <taxon>Bacteria</taxon>
        <taxon>Bacillati</taxon>
        <taxon>Actinomycetota</taxon>
        <taxon>Actinomycetes</taxon>
        <taxon>Kitasatosporales</taxon>
        <taxon>Streptomycetaceae</taxon>
        <taxon>Streptomyces</taxon>
    </lineage>
</organism>
<evidence type="ECO:0000256" key="1">
    <source>
        <dbReference type="SAM" id="MobiDB-lite"/>
    </source>
</evidence>
<sequence>MNGSANASVNGSVRDEEKEPETAREPEREARNVEVARLRLEELVQRVREANRLSVQRPR</sequence>
<evidence type="ECO:0000313" key="3">
    <source>
        <dbReference type="Proteomes" id="UP001059597"/>
    </source>
</evidence>
<reference evidence="2" key="1">
    <citation type="submission" date="2022-06" db="EMBL/GenBank/DDBJ databases">
        <title>Complete genome sequence of Streptomyces nigrescens HEK616.</title>
        <authorList>
            <person name="Asamizu S."/>
            <person name="Onaka H."/>
        </authorList>
    </citation>
    <scope>NUCLEOTIDE SEQUENCE</scope>
    <source>
        <strain evidence="2">HEK616</strain>
    </source>
</reference>
<feature type="compositionally biased region" description="Basic and acidic residues" evidence="1">
    <location>
        <begin position="13"/>
        <end position="32"/>
    </location>
</feature>
<keyword evidence="3" id="KW-1185">Reference proteome</keyword>
<dbReference type="Proteomes" id="UP001059597">
    <property type="component" value="Chromosome"/>
</dbReference>
<gene>
    <name evidence="2" type="ORF">HEK616_70780</name>
</gene>
<evidence type="ECO:0000313" key="2">
    <source>
        <dbReference type="EMBL" id="BDM73591.1"/>
    </source>
</evidence>
<proteinExistence type="predicted"/>